<organism evidence="1 2">
    <name type="scientific">Punica granatum</name>
    <name type="common">Pomegranate</name>
    <dbReference type="NCBI Taxonomy" id="22663"/>
    <lineage>
        <taxon>Eukaryota</taxon>
        <taxon>Viridiplantae</taxon>
        <taxon>Streptophyta</taxon>
        <taxon>Embryophyta</taxon>
        <taxon>Tracheophyta</taxon>
        <taxon>Spermatophyta</taxon>
        <taxon>Magnoliopsida</taxon>
        <taxon>eudicotyledons</taxon>
        <taxon>Gunneridae</taxon>
        <taxon>Pentapetalae</taxon>
        <taxon>rosids</taxon>
        <taxon>malvids</taxon>
        <taxon>Myrtales</taxon>
        <taxon>Lythraceae</taxon>
        <taxon>Punica</taxon>
    </lineage>
</organism>
<dbReference type="AlphaFoldDB" id="A0A2I0J3M3"/>
<reference evidence="1 2" key="1">
    <citation type="submission" date="2017-11" db="EMBL/GenBank/DDBJ databases">
        <title>De-novo sequencing of pomegranate (Punica granatum L.) genome.</title>
        <authorList>
            <person name="Akparov Z."/>
            <person name="Amiraslanov A."/>
            <person name="Hajiyeva S."/>
            <person name="Abbasov M."/>
            <person name="Kaur K."/>
            <person name="Hamwieh A."/>
            <person name="Solovyev V."/>
            <person name="Salamov A."/>
            <person name="Braich B."/>
            <person name="Kosarev P."/>
            <person name="Mahmoud A."/>
            <person name="Hajiyev E."/>
            <person name="Babayeva S."/>
            <person name="Izzatullayeva V."/>
            <person name="Mammadov A."/>
            <person name="Mammadov A."/>
            <person name="Sharifova S."/>
            <person name="Ojaghi J."/>
            <person name="Eynullazada K."/>
            <person name="Bayramov B."/>
            <person name="Abdulazimova A."/>
            <person name="Shahmuradov I."/>
        </authorList>
    </citation>
    <scope>NUCLEOTIDE SEQUENCE [LARGE SCALE GENOMIC DNA]</scope>
    <source>
        <strain evidence="2">cv. AG2017</strain>
        <tissue evidence="1">Leaf</tissue>
    </source>
</reference>
<protein>
    <recommendedName>
        <fullName evidence="3">Retrotransposon gag domain-containing protein</fullName>
    </recommendedName>
</protein>
<name>A0A2I0J3M3_PUNGR</name>
<dbReference type="EMBL" id="PGOL01002080">
    <property type="protein sequence ID" value="PKI50812.1"/>
    <property type="molecule type" value="Genomic_DNA"/>
</dbReference>
<sequence length="97" mass="11600">MERTLERRFEQRLDLRFEELRTMLGALNLRDAGDFGLKADIPVFNGCLNIEEFLDWLSKVDRFFEYAEVLEEKRVKLVAYRLKGGASAWWDRVQENR</sequence>
<accession>A0A2I0J3M3</accession>
<evidence type="ECO:0000313" key="2">
    <source>
        <dbReference type="Proteomes" id="UP000233551"/>
    </source>
</evidence>
<gene>
    <name evidence="1" type="ORF">CRG98_028807</name>
</gene>
<keyword evidence="2" id="KW-1185">Reference proteome</keyword>
<evidence type="ECO:0008006" key="3">
    <source>
        <dbReference type="Google" id="ProtNLM"/>
    </source>
</evidence>
<proteinExistence type="predicted"/>
<dbReference type="STRING" id="22663.A0A2I0J3M3"/>
<comment type="caution">
    <text evidence="1">The sequence shown here is derived from an EMBL/GenBank/DDBJ whole genome shotgun (WGS) entry which is preliminary data.</text>
</comment>
<evidence type="ECO:0000313" key="1">
    <source>
        <dbReference type="EMBL" id="PKI50812.1"/>
    </source>
</evidence>
<dbReference type="Proteomes" id="UP000233551">
    <property type="component" value="Unassembled WGS sequence"/>
</dbReference>